<dbReference type="RefSeq" id="XP_056502911.1">
    <property type="nucleotide sequence ID" value="XM_056643499.1"/>
</dbReference>
<sequence>METDYEILNIEAVEAHCQKNGFERVSGSTIIPGYRSDDLSTVHILLLKRSPESKDDAGVLKKNSFPYTWECPGGGAKLEDKTIPKTIVREIHEETGLKLQIASDRVYCVRFDHRGYRMAKYIAIATFGEEIQCQRLSSDKFQEPRDSDGMAIQLSDEHLAYLWATEEQIQNAVLYNPQATEQSGLVMVESNRKILLDFFSWLKKHDLRMEYALPELDPQPTNRM</sequence>
<name>A0A9W9P4Q2_PENCI</name>
<dbReference type="InterPro" id="IPR000086">
    <property type="entry name" value="NUDIX_hydrolase_dom"/>
</dbReference>
<gene>
    <name evidence="2" type="ORF">N7469_004579</name>
</gene>
<dbReference type="SUPFAM" id="SSF55811">
    <property type="entry name" value="Nudix"/>
    <property type="match status" value="1"/>
</dbReference>
<dbReference type="AlphaFoldDB" id="A0A9W9P4Q2"/>
<evidence type="ECO:0000313" key="3">
    <source>
        <dbReference type="Proteomes" id="UP001147733"/>
    </source>
</evidence>
<dbReference type="OrthoDB" id="276276at2759"/>
<evidence type="ECO:0000259" key="1">
    <source>
        <dbReference type="PROSITE" id="PS51462"/>
    </source>
</evidence>
<dbReference type="PROSITE" id="PS51462">
    <property type="entry name" value="NUDIX"/>
    <property type="match status" value="1"/>
</dbReference>
<keyword evidence="3" id="KW-1185">Reference proteome</keyword>
<reference evidence="2" key="1">
    <citation type="submission" date="2022-11" db="EMBL/GenBank/DDBJ databases">
        <authorList>
            <person name="Petersen C."/>
        </authorList>
    </citation>
    <scope>NUCLEOTIDE SEQUENCE</scope>
    <source>
        <strain evidence="2">IBT 23319</strain>
    </source>
</reference>
<dbReference type="InterPro" id="IPR015797">
    <property type="entry name" value="NUDIX_hydrolase-like_dom_sf"/>
</dbReference>
<evidence type="ECO:0000313" key="2">
    <source>
        <dbReference type="EMBL" id="KAJ5235411.1"/>
    </source>
</evidence>
<dbReference type="GeneID" id="81382666"/>
<protein>
    <recommendedName>
        <fullName evidence="1">Nudix hydrolase domain-containing protein</fullName>
    </recommendedName>
</protein>
<dbReference type="EMBL" id="JAPQKT010000003">
    <property type="protein sequence ID" value="KAJ5235411.1"/>
    <property type="molecule type" value="Genomic_DNA"/>
</dbReference>
<comment type="caution">
    <text evidence="2">The sequence shown here is derived from an EMBL/GenBank/DDBJ whole genome shotgun (WGS) entry which is preliminary data.</text>
</comment>
<dbReference type="Gene3D" id="3.90.79.10">
    <property type="entry name" value="Nucleoside Triphosphate Pyrophosphohydrolase"/>
    <property type="match status" value="1"/>
</dbReference>
<organism evidence="2 3">
    <name type="scientific">Penicillium citrinum</name>
    <dbReference type="NCBI Taxonomy" id="5077"/>
    <lineage>
        <taxon>Eukaryota</taxon>
        <taxon>Fungi</taxon>
        <taxon>Dikarya</taxon>
        <taxon>Ascomycota</taxon>
        <taxon>Pezizomycotina</taxon>
        <taxon>Eurotiomycetes</taxon>
        <taxon>Eurotiomycetidae</taxon>
        <taxon>Eurotiales</taxon>
        <taxon>Aspergillaceae</taxon>
        <taxon>Penicillium</taxon>
    </lineage>
</organism>
<proteinExistence type="predicted"/>
<accession>A0A9W9P4Q2</accession>
<dbReference type="Proteomes" id="UP001147733">
    <property type="component" value="Unassembled WGS sequence"/>
</dbReference>
<reference evidence="2" key="2">
    <citation type="journal article" date="2023" name="IMA Fungus">
        <title>Comparative genomic study of the Penicillium genus elucidates a diverse pangenome and 15 lateral gene transfer events.</title>
        <authorList>
            <person name="Petersen C."/>
            <person name="Sorensen T."/>
            <person name="Nielsen M.R."/>
            <person name="Sondergaard T.E."/>
            <person name="Sorensen J.L."/>
            <person name="Fitzpatrick D.A."/>
            <person name="Frisvad J.C."/>
            <person name="Nielsen K.L."/>
        </authorList>
    </citation>
    <scope>NUCLEOTIDE SEQUENCE</scope>
    <source>
        <strain evidence="2">IBT 23319</strain>
    </source>
</reference>
<feature type="domain" description="Nudix hydrolase" evidence="1">
    <location>
        <begin position="23"/>
        <end position="186"/>
    </location>
</feature>
<dbReference type="Pfam" id="PF00293">
    <property type="entry name" value="NUDIX"/>
    <property type="match status" value="1"/>
</dbReference>